<dbReference type="CDD" id="cd00110">
    <property type="entry name" value="LamG"/>
    <property type="match status" value="1"/>
</dbReference>
<protein>
    <recommendedName>
        <fullName evidence="3">Laminin G domain-containing protein</fullName>
    </recommendedName>
</protein>
<dbReference type="SUPFAM" id="SSF49899">
    <property type="entry name" value="Concanavalin A-like lectins/glucanases"/>
    <property type="match status" value="1"/>
</dbReference>
<feature type="domain" description="Laminin G" evidence="3">
    <location>
        <begin position="27"/>
        <end position="236"/>
    </location>
</feature>
<sequence>MLRNFVFCAFLFAVVLHHCRCASKSKNSSRTFFKYGYAVYKPGWSLDYDGYLQMYFKTEKQDAMLLYQDDSHEAGQFMDIFLVNGKLRLRMAIGSCSYAERTVNGSFSDLKWHKLVIRRELEETVVSVDNITTEPIKCSAQLSKMVAMYAGYLTLSQRREGSWVFPTAFWQSMQHGSGYKRDTPHSVFSKLSVKEYQVILHATFSCLRNVREFIIGFSPRILLGEGHKDGGKAKME</sequence>
<dbReference type="HOGENOM" id="CLU_1176660_0_0_1"/>
<dbReference type="Pfam" id="PF02210">
    <property type="entry name" value="Laminin_G_2"/>
    <property type="match status" value="1"/>
</dbReference>
<feature type="signal peptide" evidence="2">
    <location>
        <begin position="1"/>
        <end position="21"/>
    </location>
</feature>
<proteinExistence type="predicted"/>
<dbReference type="AlphaFoldDB" id="A7RM12"/>
<dbReference type="PhylomeDB" id="A7RM12"/>
<dbReference type="STRING" id="45351.A7RM12"/>
<dbReference type="InParanoid" id="A7RM12"/>
<evidence type="ECO:0000313" key="4">
    <source>
        <dbReference type="EMBL" id="EDO47425.1"/>
    </source>
</evidence>
<evidence type="ECO:0000259" key="3">
    <source>
        <dbReference type="PROSITE" id="PS50025"/>
    </source>
</evidence>
<dbReference type="EMBL" id="DS469519">
    <property type="protein sequence ID" value="EDO47425.1"/>
    <property type="molecule type" value="Genomic_DNA"/>
</dbReference>
<keyword evidence="5" id="KW-1185">Reference proteome</keyword>
<dbReference type="PROSITE" id="PS50025">
    <property type="entry name" value="LAM_G_DOMAIN"/>
    <property type="match status" value="1"/>
</dbReference>
<gene>
    <name evidence="4" type="ORF">NEMVEDRAFT_v1g199085</name>
</gene>
<organism evidence="4 5">
    <name type="scientific">Nematostella vectensis</name>
    <name type="common">Starlet sea anemone</name>
    <dbReference type="NCBI Taxonomy" id="45351"/>
    <lineage>
        <taxon>Eukaryota</taxon>
        <taxon>Metazoa</taxon>
        <taxon>Cnidaria</taxon>
        <taxon>Anthozoa</taxon>
        <taxon>Hexacorallia</taxon>
        <taxon>Actiniaria</taxon>
        <taxon>Edwardsiidae</taxon>
        <taxon>Nematostella</taxon>
    </lineage>
</organism>
<dbReference type="InterPro" id="IPR013320">
    <property type="entry name" value="ConA-like_dom_sf"/>
</dbReference>
<dbReference type="Gene3D" id="2.60.120.200">
    <property type="match status" value="1"/>
</dbReference>
<evidence type="ECO:0000256" key="2">
    <source>
        <dbReference type="SAM" id="SignalP"/>
    </source>
</evidence>
<evidence type="ECO:0000313" key="5">
    <source>
        <dbReference type="Proteomes" id="UP000001593"/>
    </source>
</evidence>
<comment type="caution">
    <text evidence="1">Lacks conserved residue(s) required for the propagation of feature annotation.</text>
</comment>
<reference evidence="4 5" key="1">
    <citation type="journal article" date="2007" name="Science">
        <title>Sea anemone genome reveals ancestral eumetazoan gene repertoire and genomic organization.</title>
        <authorList>
            <person name="Putnam N.H."/>
            <person name="Srivastava M."/>
            <person name="Hellsten U."/>
            <person name="Dirks B."/>
            <person name="Chapman J."/>
            <person name="Salamov A."/>
            <person name="Terry A."/>
            <person name="Shapiro H."/>
            <person name="Lindquist E."/>
            <person name="Kapitonov V.V."/>
            <person name="Jurka J."/>
            <person name="Genikhovich G."/>
            <person name="Grigoriev I.V."/>
            <person name="Lucas S.M."/>
            <person name="Steele R.E."/>
            <person name="Finnerty J.R."/>
            <person name="Technau U."/>
            <person name="Martindale M.Q."/>
            <person name="Rokhsar D.S."/>
        </authorList>
    </citation>
    <scope>NUCLEOTIDE SEQUENCE [LARGE SCALE GENOMIC DNA]</scope>
    <source>
        <strain evidence="5">CH2 X CH6</strain>
    </source>
</reference>
<keyword evidence="2" id="KW-0732">Signal</keyword>
<accession>A7RM12</accession>
<feature type="chain" id="PRO_5002711893" description="Laminin G domain-containing protein" evidence="2">
    <location>
        <begin position="22"/>
        <end position="236"/>
    </location>
</feature>
<name>A7RM12_NEMVE</name>
<dbReference type="Proteomes" id="UP000001593">
    <property type="component" value="Unassembled WGS sequence"/>
</dbReference>
<evidence type="ECO:0000256" key="1">
    <source>
        <dbReference type="PROSITE-ProRule" id="PRU00122"/>
    </source>
</evidence>
<dbReference type="InterPro" id="IPR001791">
    <property type="entry name" value="Laminin_G"/>
</dbReference>